<dbReference type="EnsemblMetazoa" id="ACOM034144-RA">
    <property type="protein sequence ID" value="ACOM034144-PA.1"/>
    <property type="gene ID" value="ACOM034144"/>
</dbReference>
<dbReference type="InterPro" id="IPR001507">
    <property type="entry name" value="ZP_dom"/>
</dbReference>
<feature type="chain" id="PRO_5036472871" description="ZP domain-containing protein" evidence="2">
    <location>
        <begin position="25"/>
        <end position="316"/>
    </location>
</feature>
<dbReference type="AlphaFoldDB" id="A0A8W7PM46"/>
<dbReference type="Proteomes" id="UP000075882">
    <property type="component" value="Unassembled WGS sequence"/>
</dbReference>
<evidence type="ECO:0000313" key="4">
    <source>
        <dbReference type="EnsemblMetazoa" id="ACOM034144-PA.1"/>
    </source>
</evidence>
<feature type="compositionally biased region" description="Polar residues" evidence="1">
    <location>
        <begin position="175"/>
        <end position="223"/>
    </location>
</feature>
<evidence type="ECO:0000256" key="1">
    <source>
        <dbReference type="SAM" id="MobiDB-lite"/>
    </source>
</evidence>
<evidence type="ECO:0000259" key="3">
    <source>
        <dbReference type="PROSITE" id="PS51034"/>
    </source>
</evidence>
<accession>A0A8W7PM46</accession>
<dbReference type="Pfam" id="PF25057">
    <property type="entry name" value="CUT_N"/>
    <property type="match status" value="1"/>
</dbReference>
<dbReference type="VEuPathDB" id="VectorBase:ACON2_034453"/>
<feature type="region of interest" description="Disordered" evidence="1">
    <location>
        <begin position="160"/>
        <end position="243"/>
    </location>
</feature>
<name>A0A8W7PM46_ANOCL</name>
<dbReference type="PROSITE" id="PS51034">
    <property type="entry name" value="ZP_2"/>
    <property type="match status" value="1"/>
</dbReference>
<sequence length="316" mass="33705">MAKKCSSTVILLQCCLVLLIPSLCSVFAKKQQEDQKPEESLFEQDLGDQFKIDASTQGLQKVNLRCGADSMRIELKTEEDFQGVMYTRGSYYKQTEPCFVKPERAGRTLEMKFNLDQCQTVNNGEVYSNIVVVQHDPDIVTPGDAAFAVECDFRKPRGVTVSSEIQARDSEEETPTPSSRITLTSPDPSANTQTPNEHNSVHSASGTVTFVPSRFRNASSDQLPEQRVRGTVETRTNQSGTSVASISCATGESLALLRSTGVDAVSSGSSFASSASSSTASSGTASSAVSTSTSASFFCPSSSLLGVAGVMVVSVL</sequence>
<dbReference type="InterPro" id="IPR056953">
    <property type="entry name" value="CUT_N"/>
</dbReference>
<feature type="domain" description="ZP" evidence="3">
    <location>
        <begin position="65"/>
        <end position="316"/>
    </location>
</feature>
<feature type="compositionally biased region" description="Polar residues" evidence="1">
    <location>
        <begin position="233"/>
        <end position="243"/>
    </location>
</feature>
<reference evidence="4" key="1">
    <citation type="submission" date="2022-08" db="UniProtKB">
        <authorList>
            <consortium name="EnsemblMetazoa"/>
        </authorList>
    </citation>
    <scope>IDENTIFICATION</scope>
</reference>
<dbReference type="PANTHER" id="PTHR46560">
    <property type="entry name" value="CYPHER, ISOFORM B"/>
    <property type="match status" value="1"/>
</dbReference>
<feature type="signal peptide" evidence="2">
    <location>
        <begin position="1"/>
        <end position="24"/>
    </location>
</feature>
<protein>
    <recommendedName>
        <fullName evidence="3">ZP domain-containing protein</fullName>
    </recommendedName>
</protein>
<proteinExistence type="predicted"/>
<keyword evidence="2" id="KW-0732">Signal</keyword>
<dbReference type="PANTHER" id="PTHR46560:SF7">
    <property type="entry name" value="RE59626P"/>
    <property type="match status" value="1"/>
</dbReference>
<evidence type="ECO:0000256" key="2">
    <source>
        <dbReference type="SAM" id="SignalP"/>
    </source>
</evidence>
<organism evidence="4">
    <name type="scientific">Anopheles coluzzii</name>
    <name type="common">African malaria mosquito</name>
    <dbReference type="NCBI Taxonomy" id="1518534"/>
    <lineage>
        <taxon>Eukaryota</taxon>
        <taxon>Metazoa</taxon>
        <taxon>Ecdysozoa</taxon>
        <taxon>Arthropoda</taxon>
        <taxon>Hexapoda</taxon>
        <taxon>Insecta</taxon>
        <taxon>Pterygota</taxon>
        <taxon>Neoptera</taxon>
        <taxon>Endopterygota</taxon>
        <taxon>Diptera</taxon>
        <taxon>Nematocera</taxon>
        <taxon>Culicoidea</taxon>
        <taxon>Culicidae</taxon>
        <taxon>Anophelinae</taxon>
        <taxon>Anopheles</taxon>
    </lineage>
</organism>